<evidence type="ECO:0000256" key="2">
    <source>
        <dbReference type="ARBA" id="ARBA00022475"/>
    </source>
</evidence>
<feature type="signal peptide" evidence="7">
    <location>
        <begin position="1"/>
        <end position="17"/>
    </location>
</feature>
<dbReference type="PANTHER" id="PTHR36506:SF1">
    <property type="entry name" value="PREFLAGELLIN PEPTIDASE"/>
    <property type="match status" value="1"/>
</dbReference>
<accession>A0ABW5DTL1</accession>
<dbReference type="Gene3D" id="1.20.120.1220">
    <property type="match status" value="1"/>
</dbReference>
<evidence type="ECO:0000256" key="1">
    <source>
        <dbReference type="ARBA" id="ARBA00004651"/>
    </source>
</evidence>
<feature type="transmembrane region" description="Helical" evidence="6">
    <location>
        <begin position="96"/>
        <end position="116"/>
    </location>
</feature>
<reference evidence="10" key="1">
    <citation type="journal article" date="2019" name="Int. J. Syst. Evol. Microbiol.">
        <title>The Global Catalogue of Microorganisms (GCM) 10K type strain sequencing project: providing services to taxonomists for standard genome sequencing and annotation.</title>
        <authorList>
            <consortium name="The Broad Institute Genomics Platform"/>
            <consortium name="The Broad Institute Genome Sequencing Center for Infectious Disease"/>
            <person name="Wu L."/>
            <person name="Ma J."/>
        </authorList>
    </citation>
    <scope>NUCLEOTIDE SEQUENCE [LARGE SCALE GENOMIC DNA]</scope>
    <source>
        <strain evidence="10">CGMCC 1.19062</strain>
    </source>
</reference>
<evidence type="ECO:0000256" key="3">
    <source>
        <dbReference type="ARBA" id="ARBA00022692"/>
    </source>
</evidence>
<evidence type="ECO:0000256" key="6">
    <source>
        <dbReference type="SAM" id="Phobius"/>
    </source>
</evidence>
<feature type="transmembrane region" description="Helical" evidence="6">
    <location>
        <begin position="128"/>
        <end position="148"/>
    </location>
</feature>
<name>A0ABW5DTL1_9PROT</name>
<keyword evidence="2" id="KW-1003">Cell membrane</keyword>
<protein>
    <submittedName>
        <fullName evidence="9">Prepilin peptidase</fullName>
    </submittedName>
</protein>
<evidence type="ECO:0000259" key="8">
    <source>
        <dbReference type="Pfam" id="PF01478"/>
    </source>
</evidence>
<dbReference type="EMBL" id="JBHUIP010000012">
    <property type="protein sequence ID" value="MFD2263784.1"/>
    <property type="molecule type" value="Genomic_DNA"/>
</dbReference>
<dbReference type="PANTHER" id="PTHR36506">
    <property type="entry name" value="PREFLAGELLIN PEPTIDASE"/>
    <property type="match status" value="1"/>
</dbReference>
<evidence type="ECO:0000256" key="4">
    <source>
        <dbReference type="ARBA" id="ARBA00022989"/>
    </source>
</evidence>
<sequence>MFVTLCLCLCMTALAWAAVSDVLHYRIPDAVHPLIILSFLIMAAAIPLPWVEIGWRLMMAGVAFTAGLVLFAARAMGGGDVKLLSAILLWFPPAQAPAFLLLMSLLGGAAALIVLARARTLQIEERRVPYGVAIAGAAAMQLLTPAAAGAI</sequence>
<keyword evidence="10" id="KW-1185">Reference proteome</keyword>
<evidence type="ECO:0000313" key="9">
    <source>
        <dbReference type="EMBL" id="MFD2263784.1"/>
    </source>
</evidence>
<dbReference type="InterPro" id="IPR052218">
    <property type="entry name" value="Preflagellin_Peptidase"/>
</dbReference>
<comment type="subcellular location">
    <subcellularLocation>
        <location evidence="1">Cell membrane</location>
        <topology evidence="1">Multi-pass membrane protein</topology>
    </subcellularLocation>
</comment>
<feature type="domain" description="Prepilin type IV endopeptidase peptidase" evidence="8">
    <location>
        <begin position="8"/>
        <end position="111"/>
    </location>
</feature>
<evidence type="ECO:0000313" key="10">
    <source>
        <dbReference type="Proteomes" id="UP001597295"/>
    </source>
</evidence>
<gene>
    <name evidence="9" type="ORF">ACFSM5_12860</name>
</gene>
<comment type="caution">
    <text evidence="9">The sequence shown here is derived from an EMBL/GenBank/DDBJ whole genome shotgun (WGS) entry which is preliminary data.</text>
</comment>
<organism evidence="9 10">
    <name type="scientific">Lacibacterium aquatile</name>
    <dbReference type="NCBI Taxonomy" id="1168082"/>
    <lineage>
        <taxon>Bacteria</taxon>
        <taxon>Pseudomonadati</taxon>
        <taxon>Pseudomonadota</taxon>
        <taxon>Alphaproteobacteria</taxon>
        <taxon>Rhodospirillales</taxon>
        <taxon>Rhodospirillaceae</taxon>
    </lineage>
</organism>
<keyword evidence="4 6" id="KW-1133">Transmembrane helix</keyword>
<dbReference type="InterPro" id="IPR000045">
    <property type="entry name" value="Prepilin_IV_endopep_pep"/>
</dbReference>
<dbReference type="RefSeq" id="WP_379876829.1">
    <property type="nucleotide sequence ID" value="NZ_JBHUIP010000012.1"/>
</dbReference>
<keyword evidence="3 6" id="KW-0812">Transmembrane</keyword>
<keyword evidence="5 6" id="KW-0472">Membrane</keyword>
<dbReference type="Proteomes" id="UP001597295">
    <property type="component" value="Unassembled WGS sequence"/>
</dbReference>
<proteinExistence type="predicted"/>
<evidence type="ECO:0000256" key="7">
    <source>
        <dbReference type="SAM" id="SignalP"/>
    </source>
</evidence>
<evidence type="ECO:0000256" key="5">
    <source>
        <dbReference type="ARBA" id="ARBA00023136"/>
    </source>
</evidence>
<keyword evidence="7" id="KW-0732">Signal</keyword>
<feature type="chain" id="PRO_5047148373" evidence="7">
    <location>
        <begin position="18"/>
        <end position="151"/>
    </location>
</feature>
<feature type="transmembrane region" description="Helical" evidence="6">
    <location>
        <begin position="30"/>
        <end position="50"/>
    </location>
</feature>
<feature type="transmembrane region" description="Helical" evidence="6">
    <location>
        <begin position="57"/>
        <end position="76"/>
    </location>
</feature>
<dbReference type="Pfam" id="PF01478">
    <property type="entry name" value="Peptidase_A24"/>
    <property type="match status" value="1"/>
</dbReference>